<reference evidence="1" key="1">
    <citation type="journal article" date="2015" name="Front. Microbiol.">
        <title>Combining genomic sequencing methods to explore viral diversity and reveal potential virus-host interactions.</title>
        <authorList>
            <person name="Chow C.E."/>
            <person name="Winget D.M."/>
            <person name="White R.A.III."/>
            <person name="Hallam S.J."/>
            <person name="Suttle C.A."/>
        </authorList>
    </citation>
    <scope>NUCLEOTIDE SEQUENCE</scope>
    <source>
        <strain evidence="1">Oxic3_2</strain>
    </source>
</reference>
<reference evidence="1" key="2">
    <citation type="submission" date="2015-03" db="EMBL/GenBank/DDBJ databases">
        <authorList>
            <person name="Chow C.-E.T."/>
            <person name="Winget D.M."/>
            <person name="White R.A.III."/>
            <person name="Hallam S.J."/>
            <person name="Suttle C.A."/>
        </authorList>
    </citation>
    <scope>NUCLEOTIDE SEQUENCE</scope>
    <source>
        <strain evidence="1">Oxic3_2</strain>
    </source>
</reference>
<organism evidence="1">
    <name type="scientific">uncultured marine virus</name>
    <dbReference type="NCBI Taxonomy" id="186617"/>
    <lineage>
        <taxon>Viruses</taxon>
        <taxon>environmental samples</taxon>
    </lineage>
</organism>
<dbReference type="EMBL" id="KR029608">
    <property type="protein sequence ID" value="AKH48690.1"/>
    <property type="molecule type" value="Genomic_DNA"/>
</dbReference>
<accession>A0A0F7L9U5</accession>
<name>A0A0F7L9U5_9VIRU</name>
<protein>
    <submittedName>
        <fullName evidence="1">Uncharacterized protein</fullName>
    </submittedName>
</protein>
<evidence type="ECO:0000313" key="1">
    <source>
        <dbReference type="EMBL" id="AKH48690.1"/>
    </source>
</evidence>
<proteinExistence type="predicted"/>
<sequence>MLYIVRLSCMGQKTFCDLLLLHQISPRTQYLNKLYKSYLQHYRRDGLNRLLSQTNPRSPLKVLVINNYQYGY</sequence>